<evidence type="ECO:0000256" key="5">
    <source>
        <dbReference type="ARBA" id="ARBA00022786"/>
    </source>
</evidence>
<evidence type="ECO:0000256" key="4">
    <source>
        <dbReference type="ARBA" id="ARBA00022670"/>
    </source>
</evidence>
<gene>
    <name evidence="11" type="ORF">M378DRAFT_157359</name>
</gene>
<dbReference type="InterPro" id="IPR018200">
    <property type="entry name" value="USP_CS"/>
</dbReference>
<feature type="region of interest" description="Disordered" evidence="8">
    <location>
        <begin position="171"/>
        <end position="246"/>
    </location>
</feature>
<evidence type="ECO:0000256" key="3">
    <source>
        <dbReference type="ARBA" id="ARBA00012759"/>
    </source>
</evidence>
<dbReference type="PROSITE" id="PS00972">
    <property type="entry name" value="USP_1"/>
    <property type="match status" value="1"/>
</dbReference>
<keyword evidence="7" id="KW-0788">Thiol protease</keyword>
<evidence type="ECO:0000256" key="8">
    <source>
        <dbReference type="SAM" id="MobiDB-lite"/>
    </source>
</evidence>
<sequence length="1174" mass="128950">MPGLSAASSSSNAGLHRPSSSSIYGEMSVAEIKAKAKDAVHRDARGASALSLIKTARSQMVLAKECESKSELKGALSAYIKAASLASLTVDSPEYTAERGKGGAVRKEVQSFIEEYASDMNARAAAIEEMLKNTEKQISADNHRVGPTAQKPPSLQDRMRALQDQGLDIGMSSKRMSRDSSIPPSSPLSPKRISTSIPPSSNLALLSTLSPPTPISSTSSQHTIVSPATLGPPSPSSSPSSSPLMENMKSLDIAGFTQAFPSIDELNEDLMFNLPQPPKEIANGKTSKRDTATNEPPPIMPSIRDFVPMERPSSTPVPPVTTTFMSRPASPVKPSVPRKPSNLAGHVVAKPPIPMTNSAFPDALHHYMHDFKVLLIDIRNRQDFHHEHIKANAIVCIEPYVLLRESVSEQSLEDAMVIAPKEEQSLFMNRDKFDLVAVYDQNSNSFGGHSSPLNILVRAIMENAFRRMLKRAPMMLVGGLDAWKKNFGDSELVRGDISRSPKPAQLPTSTLDSTPATVSPIPITLHGSVPNGSAVPAPFSPSLASQPITSFVDYGSQSSSASFSSISHPQPFNPRFDSPIAVPASPSQQPLMSDSLTHTGSDQRSLYAVDHIHGHSRSPAESSYPISYSTDLKNGVSRRPPAHSQMPNSVSLHRTPGLGIVNGHPIPNGLPSAPITYPQVPRRISPTASGSNPNISTTAFSPQPLPVYQSITSPPQASINISRKRSDYVDQSQEALSTLNNVRTSIDYPEIALPQIPRPPPAAAPLSLERQDKRVQHMPRPPSASQAVEPKPPRIESDYPATYWSDLQVSTSGLKNMGNTCYMNAPVQCLSATVPFARFFLDGRWKTAINFMNPMGSKGKLAGAFAKLVQEMWMGDLPYLTPFEFRKSICQLRSEFIGNDQHDSQEFLTFLLDGIHEDLNRIIAKPHVRHDPEQEAELERMPGQIASEQEWRTWRTRNDSLIVDFFQGQFRSQLECLTCHKTSTTYNVFSILQLPIPHAKSGKVPIERCLAAFFGEEVLDKDNSWDCPICKVKRRATKRLSLARLPPILVVQLKRFEANGRFSDKIDTFVEYPTKFLDLTNYMPPPLPPGIDKTQLNGGFPMSSDDPRVQLPPYRYELYAVTNHYGNLSSGHYTAFIASRGGWMYCDDSSVKSVDPRQVVNQKAYLLFYKRVKA</sequence>
<dbReference type="HOGENOM" id="CLU_005922_2_1_1"/>
<dbReference type="PANTHER" id="PTHR21646:SF95">
    <property type="entry name" value="UBIQUITIN CARBOXYL-TERMINAL HYDROLASE 4-RELATED"/>
    <property type="match status" value="1"/>
</dbReference>
<accession>A0A0C2T026</accession>
<dbReference type="InterPro" id="IPR001394">
    <property type="entry name" value="Peptidase_C19_UCH"/>
</dbReference>
<keyword evidence="12" id="KW-1185">Reference proteome</keyword>
<dbReference type="InterPro" id="IPR050185">
    <property type="entry name" value="Ub_carboxyl-term_hydrolase"/>
</dbReference>
<dbReference type="InterPro" id="IPR028889">
    <property type="entry name" value="USP"/>
</dbReference>
<dbReference type="STRING" id="946122.A0A0C2T026"/>
<dbReference type="EC" id="3.4.19.12" evidence="3"/>
<feature type="compositionally biased region" description="Polar residues" evidence="8">
    <location>
        <begin position="585"/>
        <end position="599"/>
    </location>
</feature>
<protein>
    <recommendedName>
        <fullName evidence="3">ubiquitinyl hydrolase 1</fullName>
        <ecNumber evidence="3">3.4.19.12</ecNumber>
    </recommendedName>
</protein>
<dbReference type="GO" id="GO:0016579">
    <property type="term" value="P:protein deubiquitination"/>
    <property type="evidence" value="ECO:0007669"/>
    <property type="project" value="InterPro"/>
</dbReference>
<evidence type="ECO:0000256" key="7">
    <source>
        <dbReference type="ARBA" id="ARBA00022807"/>
    </source>
</evidence>
<keyword evidence="5" id="KW-0833">Ubl conjugation pathway</keyword>
<dbReference type="Gene3D" id="3.90.70.10">
    <property type="entry name" value="Cysteine proteinases"/>
    <property type="match status" value="1"/>
</dbReference>
<proteinExistence type="inferred from homology"/>
<evidence type="ECO:0000313" key="11">
    <source>
        <dbReference type="EMBL" id="KIL69140.1"/>
    </source>
</evidence>
<evidence type="ECO:0000256" key="2">
    <source>
        <dbReference type="ARBA" id="ARBA00009085"/>
    </source>
</evidence>
<dbReference type="PROSITE" id="PS00973">
    <property type="entry name" value="USP_2"/>
    <property type="match status" value="1"/>
</dbReference>
<dbReference type="SMART" id="SM00450">
    <property type="entry name" value="RHOD"/>
    <property type="match status" value="1"/>
</dbReference>
<dbReference type="Pfam" id="PF00581">
    <property type="entry name" value="Rhodanese"/>
    <property type="match status" value="1"/>
</dbReference>
<feature type="region of interest" description="Disordered" evidence="8">
    <location>
        <begin position="772"/>
        <end position="795"/>
    </location>
</feature>
<dbReference type="CDD" id="cd02674">
    <property type="entry name" value="Peptidase_C19R"/>
    <property type="match status" value="1"/>
</dbReference>
<keyword evidence="6" id="KW-0378">Hydrolase</keyword>
<feature type="compositionally biased region" description="Low complexity" evidence="8">
    <location>
        <begin position="320"/>
        <end position="341"/>
    </location>
</feature>
<evidence type="ECO:0000259" key="9">
    <source>
        <dbReference type="PROSITE" id="PS50206"/>
    </source>
</evidence>
<evidence type="ECO:0000256" key="1">
    <source>
        <dbReference type="ARBA" id="ARBA00000707"/>
    </source>
</evidence>
<organism evidence="11 12">
    <name type="scientific">Amanita muscaria (strain Koide BX008)</name>
    <dbReference type="NCBI Taxonomy" id="946122"/>
    <lineage>
        <taxon>Eukaryota</taxon>
        <taxon>Fungi</taxon>
        <taxon>Dikarya</taxon>
        <taxon>Basidiomycota</taxon>
        <taxon>Agaricomycotina</taxon>
        <taxon>Agaricomycetes</taxon>
        <taxon>Agaricomycetidae</taxon>
        <taxon>Agaricales</taxon>
        <taxon>Pluteineae</taxon>
        <taxon>Amanitaceae</taxon>
        <taxon>Amanita</taxon>
    </lineage>
</organism>
<reference evidence="11 12" key="1">
    <citation type="submission" date="2014-04" db="EMBL/GenBank/DDBJ databases">
        <title>Evolutionary Origins and Diversification of the Mycorrhizal Mutualists.</title>
        <authorList>
            <consortium name="DOE Joint Genome Institute"/>
            <consortium name="Mycorrhizal Genomics Consortium"/>
            <person name="Kohler A."/>
            <person name="Kuo A."/>
            <person name="Nagy L.G."/>
            <person name="Floudas D."/>
            <person name="Copeland A."/>
            <person name="Barry K.W."/>
            <person name="Cichocki N."/>
            <person name="Veneault-Fourrey C."/>
            <person name="LaButti K."/>
            <person name="Lindquist E.A."/>
            <person name="Lipzen A."/>
            <person name="Lundell T."/>
            <person name="Morin E."/>
            <person name="Murat C."/>
            <person name="Riley R."/>
            <person name="Ohm R."/>
            <person name="Sun H."/>
            <person name="Tunlid A."/>
            <person name="Henrissat B."/>
            <person name="Grigoriev I.V."/>
            <person name="Hibbett D.S."/>
            <person name="Martin F."/>
        </authorList>
    </citation>
    <scope>NUCLEOTIDE SEQUENCE [LARGE SCALE GENOMIC DNA]</scope>
    <source>
        <strain evidence="11 12">Koide BX008</strain>
    </source>
</reference>
<dbReference type="Pfam" id="PF00443">
    <property type="entry name" value="UCH"/>
    <property type="match status" value="1"/>
</dbReference>
<dbReference type="Proteomes" id="UP000054549">
    <property type="component" value="Unassembled WGS sequence"/>
</dbReference>
<dbReference type="EMBL" id="KN818226">
    <property type="protein sequence ID" value="KIL69140.1"/>
    <property type="molecule type" value="Genomic_DNA"/>
</dbReference>
<dbReference type="AlphaFoldDB" id="A0A0C2T026"/>
<dbReference type="SUPFAM" id="SSF54001">
    <property type="entry name" value="Cysteine proteinases"/>
    <property type="match status" value="1"/>
</dbReference>
<dbReference type="InParanoid" id="A0A0C2T026"/>
<feature type="region of interest" description="Disordered" evidence="8">
    <location>
        <begin position="274"/>
        <end position="348"/>
    </location>
</feature>
<evidence type="ECO:0000259" key="10">
    <source>
        <dbReference type="PROSITE" id="PS50235"/>
    </source>
</evidence>
<feature type="compositionally biased region" description="Polar residues" evidence="8">
    <location>
        <begin position="506"/>
        <end position="515"/>
    </location>
</feature>
<dbReference type="PANTHER" id="PTHR21646">
    <property type="entry name" value="UBIQUITIN CARBOXYL-TERMINAL HYDROLASE"/>
    <property type="match status" value="1"/>
</dbReference>
<dbReference type="InterPro" id="IPR001763">
    <property type="entry name" value="Rhodanese-like_dom"/>
</dbReference>
<dbReference type="PROSITE" id="PS50235">
    <property type="entry name" value="USP_3"/>
    <property type="match status" value="1"/>
</dbReference>
<dbReference type="InterPro" id="IPR036873">
    <property type="entry name" value="Rhodanese-like_dom_sf"/>
</dbReference>
<dbReference type="GO" id="GO:0006508">
    <property type="term" value="P:proteolysis"/>
    <property type="evidence" value="ECO:0007669"/>
    <property type="project" value="UniProtKB-KW"/>
</dbReference>
<feature type="domain" description="USP" evidence="10">
    <location>
        <begin position="812"/>
        <end position="1172"/>
    </location>
</feature>
<dbReference type="InterPro" id="IPR038765">
    <property type="entry name" value="Papain-like_cys_pep_sf"/>
</dbReference>
<keyword evidence="4" id="KW-0645">Protease</keyword>
<comment type="similarity">
    <text evidence="2">Belongs to the peptidase C19 family.</text>
</comment>
<dbReference type="PROSITE" id="PS50206">
    <property type="entry name" value="RHODANESE_3"/>
    <property type="match status" value="1"/>
</dbReference>
<evidence type="ECO:0000313" key="12">
    <source>
        <dbReference type="Proteomes" id="UP000054549"/>
    </source>
</evidence>
<feature type="region of interest" description="Disordered" evidence="8">
    <location>
        <begin position="1"/>
        <end position="21"/>
    </location>
</feature>
<feature type="region of interest" description="Disordered" evidence="8">
    <location>
        <begin position="560"/>
        <end position="599"/>
    </location>
</feature>
<evidence type="ECO:0000256" key="6">
    <source>
        <dbReference type="ARBA" id="ARBA00022801"/>
    </source>
</evidence>
<dbReference type="Gene3D" id="3.40.250.10">
    <property type="entry name" value="Rhodanese-like domain"/>
    <property type="match status" value="1"/>
</dbReference>
<dbReference type="GO" id="GO:0004843">
    <property type="term" value="F:cysteine-type deubiquitinase activity"/>
    <property type="evidence" value="ECO:0007669"/>
    <property type="project" value="UniProtKB-EC"/>
</dbReference>
<feature type="region of interest" description="Disordered" evidence="8">
    <location>
        <begin position="494"/>
        <end position="515"/>
    </location>
</feature>
<dbReference type="SUPFAM" id="SSF52821">
    <property type="entry name" value="Rhodanese/Cell cycle control phosphatase"/>
    <property type="match status" value="1"/>
</dbReference>
<dbReference type="OrthoDB" id="292964at2759"/>
<feature type="domain" description="Rhodanese" evidence="9">
    <location>
        <begin position="369"/>
        <end position="492"/>
    </location>
</feature>
<feature type="compositionally biased region" description="Low complexity" evidence="8">
    <location>
        <begin position="1"/>
        <end position="11"/>
    </location>
</feature>
<name>A0A0C2T026_AMAMK</name>
<feature type="compositionally biased region" description="Low complexity" evidence="8">
    <location>
        <begin position="179"/>
        <end position="220"/>
    </location>
</feature>
<comment type="catalytic activity">
    <reaction evidence="1">
        <text>Thiol-dependent hydrolysis of ester, thioester, amide, peptide and isopeptide bonds formed by the C-terminal Gly of ubiquitin (a 76-residue protein attached to proteins as an intracellular targeting signal).</text>
        <dbReference type="EC" id="3.4.19.12"/>
    </reaction>
</comment>